<gene>
    <name evidence="1" type="ORF">RRG08_054255</name>
</gene>
<comment type="caution">
    <text evidence="1">The sequence shown here is derived from an EMBL/GenBank/DDBJ whole genome shotgun (WGS) entry which is preliminary data.</text>
</comment>
<reference evidence="1" key="1">
    <citation type="journal article" date="2023" name="G3 (Bethesda)">
        <title>A reference genome for the long-term kleptoplast-retaining sea slug Elysia crispata morphotype clarki.</title>
        <authorList>
            <person name="Eastman K.E."/>
            <person name="Pendleton A.L."/>
            <person name="Shaikh M.A."/>
            <person name="Suttiyut T."/>
            <person name="Ogas R."/>
            <person name="Tomko P."/>
            <person name="Gavelis G."/>
            <person name="Widhalm J.R."/>
            <person name="Wisecaver J.H."/>
        </authorList>
    </citation>
    <scope>NUCLEOTIDE SEQUENCE</scope>
    <source>
        <strain evidence="1">ECLA1</strain>
    </source>
</reference>
<dbReference type="AlphaFoldDB" id="A0AAE1CWL9"/>
<name>A0AAE1CWL9_9GAST</name>
<dbReference type="Proteomes" id="UP001283361">
    <property type="component" value="Unassembled WGS sequence"/>
</dbReference>
<evidence type="ECO:0000313" key="2">
    <source>
        <dbReference type="Proteomes" id="UP001283361"/>
    </source>
</evidence>
<organism evidence="1 2">
    <name type="scientific">Elysia crispata</name>
    <name type="common">lettuce slug</name>
    <dbReference type="NCBI Taxonomy" id="231223"/>
    <lineage>
        <taxon>Eukaryota</taxon>
        <taxon>Metazoa</taxon>
        <taxon>Spiralia</taxon>
        <taxon>Lophotrochozoa</taxon>
        <taxon>Mollusca</taxon>
        <taxon>Gastropoda</taxon>
        <taxon>Heterobranchia</taxon>
        <taxon>Euthyneura</taxon>
        <taxon>Panpulmonata</taxon>
        <taxon>Sacoglossa</taxon>
        <taxon>Placobranchoidea</taxon>
        <taxon>Plakobranchidae</taxon>
        <taxon>Elysia</taxon>
    </lineage>
</organism>
<proteinExistence type="predicted"/>
<accession>A0AAE1CWL9</accession>
<evidence type="ECO:0000313" key="1">
    <source>
        <dbReference type="EMBL" id="KAK3740234.1"/>
    </source>
</evidence>
<dbReference type="EMBL" id="JAWDGP010006482">
    <property type="protein sequence ID" value="KAK3740234.1"/>
    <property type="molecule type" value="Genomic_DNA"/>
</dbReference>
<protein>
    <submittedName>
        <fullName evidence="1">Uncharacterized protein</fullName>
    </submittedName>
</protein>
<keyword evidence="2" id="KW-1185">Reference proteome</keyword>
<sequence>MTRPQKFKFRSTKLSSGACLVPGIGQDQRLEQRKLFDELLRTGQSACSRCLRGLKPMLSGKESCVAEISNSVGEGILEGDKGDSDRLRDGLSVDHRVLDSRYPHTALHLNHGGPQDLPQVHFFSVVKLFTKPRSSGQTVSSDQIKSPTPAYSFVTRNTLCDAAMRGQSPRAVISVVDIC</sequence>